<dbReference type="EMBL" id="JTJU01000057">
    <property type="protein sequence ID" value="OBX08342.1"/>
    <property type="molecule type" value="Genomic_DNA"/>
</dbReference>
<dbReference type="InterPro" id="IPR009279">
    <property type="entry name" value="Portal_Mu"/>
</dbReference>
<comment type="caution">
    <text evidence="1">The sequence shown here is derived from an EMBL/GenBank/DDBJ whole genome shotgun (WGS) entry which is preliminary data.</text>
</comment>
<dbReference type="Proteomes" id="UP000092527">
    <property type="component" value="Unassembled WGS sequence"/>
</dbReference>
<proteinExistence type="predicted"/>
<reference evidence="1 2" key="1">
    <citation type="submission" date="2014-11" db="EMBL/GenBank/DDBJ databases">
        <title>Pan-genome of Gallibacterium spp.</title>
        <authorList>
            <person name="Kudirkiene E."/>
            <person name="Bojesen A.M."/>
        </authorList>
    </citation>
    <scope>NUCLEOTIDE SEQUENCE [LARGE SCALE GENOMIC DNA]</scope>
    <source>
        <strain evidence="1 2">18469/18</strain>
    </source>
</reference>
<accession>A0AB36E4R5</accession>
<dbReference type="AlphaFoldDB" id="A0AB36E4R5"/>
<name>A0AB36E4R5_9PAST</name>
<dbReference type="RefSeq" id="WP_066422141.1">
    <property type="nucleotide sequence ID" value="NZ_JTJU01000057.1"/>
</dbReference>
<organism evidence="1 2">
    <name type="scientific">Gallibacterium salpingitidis</name>
    <dbReference type="NCBI Taxonomy" id="505341"/>
    <lineage>
        <taxon>Bacteria</taxon>
        <taxon>Pseudomonadati</taxon>
        <taxon>Pseudomonadota</taxon>
        <taxon>Gammaproteobacteria</taxon>
        <taxon>Pasteurellales</taxon>
        <taxon>Pasteurellaceae</taxon>
        <taxon>Gallibacterium</taxon>
    </lineage>
</organism>
<dbReference type="Pfam" id="PF06074">
    <property type="entry name" value="Portal_Mu"/>
    <property type="match status" value="1"/>
</dbReference>
<evidence type="ECO:0000313" key="2">
    <source>
        <dbReference type="Proteomes" id="UP000092527"/>
    </source>
</evidence>
<evidence type="ECO:0008006" key="3">
    <source>
        <dbReference type="Google" id="ProtNLM"/>
    </source>
</evidence>
<sequence>MNKKQDLVNVIATRAQAIDYYAIGHYLPNPDPVLKKMGRDISAYREVLADSHVAGCVRRRKAAVKSLEWRITPTGHDEVDEQLEAIFDKLSINQIISQILNATLFGYQALEVIWTYDNGVYLPLAIQGKPPEWFVFDEENQLKLRTKEHYFDGVALPEKKFLLATQDATYENPYGQGDLSKCFWAATFKKGGFKFWLEFTEKYGSPWLVGKHPRTATPTETEDLLDSLEQMLGTAVAAIPDDSSINLLESASKGGSSQVFDDFLRYCKSEISVAILGQDQTTEADSNRASAVAGLEVLDDIRNDDARLVESVFNQLLTWICELNFTVDQLPKFELFEQESVDKLQAERDEILSRFGVKFTQQYLQRTYNFEDGDIELVQLNNVVNKQVEFAEPEMPKNIADGIVEQLEVEGEPHVENWLQQVKDRLSQAENLEDFRNQLDSLIPELTFSEYAKVMAWASTVAEFAGRYSVAEEVKK</sequence>
<evidence type="ECO:0000313" key="1">
    <source>
        <dbReference type="EMBL" id="OBX08342.1"/>
    </source>
</evidence>
<protein>
    <recommendedName>
        <fullName evidence="3">DUF935 family protein</fullName>
    </recommendedName>
</protein>
<gene>
    <name evidence="1" type="ORF">QV09_09630</name>
</gene>